<proteinExistence type="predicted"/>
<dbReference type="Proteomes" id="UP000298416">
    <property type="component" value="Unassembled WGS sequence"/>
</dbReference>
<organism evidence="1">
    <name type="scientific">Salvia splendens</name>
    <name type="common">Scarlet sage</name>
    <dbReference type="NCBI Taxonomy" id="180675"/>
    <lineage>
        <taxon>Eukaryota</taxon>
        <taxon>Viridiplantae</taxon>
        <taxon>Streptophyta</taxon>
        <taxon>Embryophyta</taxon>
        <taxon>Tracheophyta</taxon>
        <taxon>Spermatophyta</taxon>
        <taxon>Magnoliopsida</taxon>
        <taxon>eudicotyledons</taxon>
        <taxon>Gunneridae</taxon>
        <taxon>Pentapetalae</taxon>
        <taxon>asterids</taxon>
        <taxon>lamiids</taxon>
        <taxon>Lamiales</taxon>
        <taxon>Lamiaceae</taxon>
        <taxon>Nepetoideae</taxon>
        <taxon>Mentheae</taxon>
        <taxon>Salviinae</taxon>
        <taxon>Salvia</taxon>
        <taxon>Salvia subgen. Calosphace</taxon>
        <taxon>core Calosphace</taxon>
    </lineage>
</organism>
<name>A0A8X8VVF5_SALSN</name>
<evidence type="ECO:0000313" key="1">
    <source>
        <dbReference type="EMBL" id="KAG6383107.1"/>
    </source>
</evidence>
<dbReference type="EMBL" id="PNBA02000731">
    <property type="protein sequence ID" value="KAG6383107.1"/>
    <property type="molecule type" value="Genomic_DNA"/>
</dbReference>
<sequence length="114" mass="13342">MMYHLHPPFPHERNELKSALHDETNGSQVVFTTRLQQLDDYGARHSKDVMMMDFLKKMHMNLYILVQRSVWMSLIHGVFGGIKLIDCNPSGAEQMKKATQDWKVEVHSSWDDKK</sequence>
<gene>
    <name evidence="1" type="ORF">SASPL_157144</name>
</gene>
<reference evidence="1" key="2">
    <citation type="submission" date="2020-08" db="EMBL/GenBank/DDBJ databases">
        <title>Plant Genome Project.</title>
        <authorList>
            <person name="Zhang R.-G."/>
        </authorList>
    </citation>
    <scope>NUCLEOTIDE SEQUENCE</scope>
    <source>
        <strain evidence="1">Huo1</strain>
        <tissue evidence="1">Leaf</tissue>
    </source>
</reference>
<evidence type="ECO:0000313" key="2">
    <source>
        <dbReference type="Proteomes" id="UP000298416"/>
    </source>
</evidence>
<reference evidence="1" key="1">
    <citation type="submission" date="2018-01" db="EMBL/GenBank/DDBJ databases">
        <authorList>
            <person name="Mao J.F."/>
        </authorList>
    </citation>
    <scope>NUCLEOTIDE SEQUENCE</scope>
    <source>
        <strain evidence="1">Huo1</strain>
        <tissue evidence="1">Leaf</tissue>
    </source>
</reference>
<keyword evidence="2" id="KW-1185">Reference proteome</keyword>
<comment type="caution">
    <text evidence="1">The sequence shown here is derived from an EMBL/GenBank/DDBJ whole genome shotgun (WGS) entry which is preliminary data.</text>
</comment>
<protein>
    <submittedName>
        <fullName evidence="1">Uncharacterized protein</fullName>
    </submittedName>
</protein>
<dbReference type="AlphaFoldDB" id="A0A8X8VVF5"/>
<accession>A0A8X8VVF5</accession>